<dbReference type="InterPro" id="IPR058205">
    <property type="entry name" value="D-LDH-like"/>
</dbReference>
<dbReference type="GO" id="GO:0008720">
    <property type="term" value="F:D-lactate dehydrogenase (NAD+) activity"/>
    <property type="evidence" value="ECO:0007669"/>
    <property type="project" value="UniProtKB-EC"/>
</dbReference>
<dbReference type="Pfam" id="PF02826">
    <property type="entry name" value="2-Hacid_dh_C"/>
    <property type="match status" value="1"/>
</dbReference>
<dbReference type="InterPro" id="IPR006140">
    <property type="entry name" value="D-isomer_DH_NAD-bd"/>
</dbReference>
<dbReference type="Proteomes" id="UP000036367">
    <property type="component" value="Unassembled WGS sequence"/>
</dbReference>
<dbReference type="PANTHER" id="PTHR43026">
    <property type="entry name" value="2-HYDROXYACID DEHYDROGENASE HOMOLOG 1-RELATED"/>
    <property type="match status" value="1"/>
</dbReference>
<keyword evidence="8" id="KW-1185">Reference proteome</keyword>
<comment type="similarity">
    <text evidence="1 4">Belongs to the D-isomer specific 2-hydroxyacid dehydrogenase family.</text>
</comment>
<keyword evidence="3" id="KW-0520">NAD</keyword>
<dbReference type="EMBL" id="LECT01000036">
    <property type="protein sequence ID" value="KLU03558.1"/>
    <property type="molecule type" value="Genomic_DNA"/>
</dbReference>
<dbReference type="FunFam" id="3.40.50.720:FF:000050">
    <property type="entry name" value="D-lactate dehydrogenase"/>
    <property type="match status" value="1"/>
</dbReference>
<protein>
    <submittedName>
        <fullName evidence="7">D-lactate dehydrogenase</fullName>
        <ecNumber evidence="7">1.1.1.28</ecNumber>
    </submittedName>
</protein>
<dbReference type="EC" id="1.1.1.28" evidence="7"/>
<reference evidence="7" key="1">
    <citation type="submission" date="2015-05" db="EMBL/GenBank/DDBJ databases">
        <title>Permanent draft genome of Rhodopirellula islandicus K833.</title>
        <authorList>
            <person name="Kizina J."/>
            <person name="Richter M."/>
            <person name="Glockner F.O."/>
            <person name="Harder J."/>
        </authorList>
    </citation>
    <scope>NUCLEOTIDE SEQUENCE [LARGE SCALE GENOMIC DNA]</scope>
    <source>
        <strain evidence="7">K833</strain>
    </source>
</reference>
<dbReference type="InterPro" id="IPR029753">
    <property type="entry name" value="D-isomer_DH_CS"/>
</dbReference>
<dbReference type="CDD" id="cd12183">
    <property type="entry name" value="LDH_like_2"/>
    <property type="match status" value="1"/>
</dbReference>
<dbReference type="STRING" id="595434.RISK_004455"/>
<keyword evidence="2 4" id="KW-0560">Oxidoreductase</keyword>
<evidence type="ECO:0000256" key="2">
    <source>
        <dbReference type="ARBA" id="ARBA00023002"/>
    </source>
</evidence>
<dbReference type="SUPFAM" id="SSF51735">
    <property type="entry name" value="NAD(P)-binding Rossmann-fold domains"/>
    <property type="match status" value="1"/>
</dbReference>
<name>A0A0J1BAL0_RHOIS</name>
<organism evidence="7 8">
    <name type="scientific">Rhodopirellula islandica</name>
    <dbReference type="NCBI Taxonomy" id="595434"/>
    <lineage>
        <taxon>Bacteria</taxon>
        <taxon>Pseudomonadati</taxon>
        <taxon>Planctomycetota</taxon>
        <taxon>Planctomycetia</taxon>
        <taxon>Pirellulales</taxon>
        <taxon>Pirellulaceae</taxon>
        <taxon>Rhodopirellula</taxon>
    </lineage>
</organism>
<evidence type="ECO:0000259" key="6">
    <source>
        <dbReference type="Pfam" id="PF02826"/>
    </source>
</evidence>
<evidence type="ECO:0000256" key="1">
    <source>
        <dbReference type="ARBA" id="ARBA00005854"/>
    </source>
</evidence>
<evidence type="ECO:0000313" key="7">
    <source>
        <dbReference type="EMBL" id="KLU03558.1"/>
    </source>
</evidence>
<evidence type="ECO:0000256" key="4">
    <source>
        <dbReference type="RuleBase" id="RU003719"/>
    </source>
</evidence>
<gene>
    <name evidence="7" type="ORF">RISK_004455</name>
</gene>
<proteinExistence type="inferred from homology"/>
<dbReference type="Pfam" id="PF00389">
    <property type="entry name" value="2-Hacid_dh"/>
    <property type="match status" value="1"/>
</dbReference>
<dbReference type="Gene3D" id="3.40.50.720">
    <property type="entry name" value="NAD(P)-binding Rossmann-like Domain"/>
    <property type="match status" value="2"/>
</dbReference>
<sequence>MKIACFSTKPYDEKFLSAAAENFSHEMVFLEHRLDASTVVLVDGCDAVCAFVNDTLDASVLEKLSEFGIGLLAMRCAGINNVDLDAAAKFGVRVVRVPRYSPYAVAEHTVGLILTLNRKIHKAYNRVRENNFSIDGFLGFDLHGRTFGVIGTGAIGRVLARIMNGFGCRVLLYDPYPNEEAKQLGEYVALERLLAESDLVSLQCPLTPETHHLINADRLSKMKRGAMLVNTSRGGLVDTSAAIEGLKSGQLGGFALDVYEEESGVFFEDLSQEVMQDDVLSRLMTFPNVLITSHQAFFTREALETIAQTTLQSIDAFSRGEELVNEVVATPS</sequence>
<accession>A0A0J1BAL0</accession>
<dbReference type="PATRIC" id="fig|595434.4.peg.4227"/>
<dbReference type="GO" id="GO:0051287">
    <property type="term" value="F:NAD binding"/>
    <property type="evidence" value="ECO:0007669"/>
    <property type="project" value="InterPro"/>
</dbReference>
<dbReference type="OrthoDB" id="277029at2"/>
<dbReference type="PANTHER" id="PTHR43026:SF1">
    <property type="entry name" value="2-HYDROXYACID DEHYDROGENASE HOMOLOG 1-RELATED"/>
    <property type="match status" value="1"/>
</dbReference>
<evidence type="ECO:0000313" key="8">
    <source>
        <dbReference type="Proteomes" id="UP000036367"/>
    </source>
</evidence>
<dbReference type="InterPro" id="IPR036291">
    <property type="entry name" value="NAD(P)-bd_dom_sf"/>
</dbReference>
<dbReference type="PROSITE" id="PS00671">
    <property type="entry name" value="D_2_HYDROXYACID_DH_3"/>
    <property type="match status" value="1"/>
</dbReference>
<evidence type="ECO:0000259" key="5">
    <source>
        <dbReference type="Pfam" id="PF00389"/>
    </source>
</evidence>
<dbReference type="AlphaFoldDB" id="A0A0J1BAL0"/>
<dbReference type="InterPro" id="IPR006139">
    <property type="entry name" value="D-isomer_2_OHA_DH_cat_dom"/>
</dbReference>
<dbReference type="RefSeq" id="WP_047815707.1">
    <property type="nucleotide sequence ID" value="NZ_LECT01000036.1"/>
</dbReference>
<evidence type="ECO:0000256" key="3">
    <source>
        <dbReference type="ARBA" id="ARBA00023027"/>
    </source>
</evidence>
<comment type="caution">
    <text evidence="7">The sequence shown here is derived from an EMBL/GenBank/DDBJ whole genome shotgun (WGS) entry which is preliminary data.</text>
</comment>
<feature type="domain" description="D-isomer specific 2-hydroxyacid dehydrogenase NAD-binding" evidence="6">
    <location>
        <begin position="110"/>
        <end position="296"/>
    </location>
</feature>
<feature type="domain" description="D-isomer specific 2-hydroxyacid dehydrogenase catalytic" evidence="5">
    <location>
        <begin position="9"/>
        <end position="327"/>
    </location>
</feature>
<dbReference type="SUPFAM" id="SSF52283">
    <property type="entry name" value="Formate/glycerate dehydrogenase catalytic domain-like"/>
    <property type="match status" value="1"/>
</dbReference>